<dbReference type="Pfam" id="PF22920">
    <property type="entry name" value="UvrC_RNaseH"/>
    <property type="match status" value="1"/>
</dbReference>
<evidence type="ECO:0000256" key="4">
    <source>
        <dbReference type="ARBA" id="ARBA00022881"/>
    </source>
</evidence>
<dbReference type="Gene3D" id="4.10.860.10">
    <property type="entry name" value="UVR domain"/>
    <property type="match status" value="1"/>
</dbReference>
<keyword evidence="4 7" id="KW-0267">Excision nuclease</keyword>
<dbReference type="InterPro" id="IPR004791">
    <property type="entry name" value="UvrC"/>
</dbReference>
<protein>
    <recommendedName>
        <fullName evidence="7">UvrABC system protein C</fullName>
        <shortName evidence="7">Protein UvrC</shortName>
    </recommendedName>
    <alternativeName>
        <fullName evidence="7">Excinuclease ABC subunit C</fullName>
    </alternativeName>
</protein>
<dbReference type="SMART" id="SM00465">
    <property type="entry name" value="GIYc"/>
    <property type="match status" value="1"/>
</dbReference>
<dbReference type="Pfam" id="PF08459">
    <property type="entry name" value="UvrC_RNaseH_dom"/>
    <property type="match status" value="1"/>
</dbReference>
<dbReference type="InterPro" id="IPR001162">
    <property type="entry name" value="UvrC_RNase_H_dom"/>
</dbReference>
<dbReference type="Pfam" id="PF02151">
    <property type="entry name" value="UVR"/>
    <property type="match status" value="1"/>
</dbReference>
<evidence type="ECO:0000256" key="3">
    <source>
        <dbReference type="ARBA" id="ARBA00022769"/>
    </source>
</evidence>
<keyword evidence="1 7" id="KW-0963">Cytoplasm</keyword>
<keyword evidence="3 7" id="KW-0228">DNA excision</keyword>
<dbReference type="PROSITE" id="PS50151">
    <property type="entry name" value="UVR"/>
    <property type="match status" value="1"/>
</dbReference>
<dbReference type="NCBIfam" id="TIGR00194">
    <property type="entry name" value="uvrC"/>
    <property type="match status" value="1"/>
</dbReference>
<proteinExistence type="inferred from homology"/>
<evidence type="ECO:0000313" key="12">
    <source>
        <dbReference type="Proteomes" id="UP001225378"/>
    </source>
</evidence>
<dbReference type="FunFam" id="3.40.1440.10:FF:000001">
    <property type="entry name" value="UvrABC system protein C"/>
    <property type="match status" value="1"/>
</dbReference>
<dbReference type="InterPro" id="IPR050066">
    <property type="entry name" value="UvrABC_protein_C"/>
</dbReference>
<comment type="function">
    <text evidence="7">The UvrABC repair system catalyzes the recognition and processing of DNA lesions. UvrC both incises the 5' and 3' sides of the lesion. The N-terminal half is responsible for the 3' incision and the C-terminal half is responsible for the 5' incision.</text>
</comment>
<evidence type="ECO:0000256" key="5">
    <source>
        <dbReference type="ARBA" id="ARBA00023204"/>
    </source>
</evidence>
<evidence type="ECO:0000256" key="7">
    <source>
        <dbReference type="HAMAP-Rule" id="MF_00203"/>
    </source>
</evidence>
<keyword evidence="5 7" id="KW-0234">DNA repair</keyword>
<sequence length="613" mass="68491">MAPGAAQAEFDRKAFLKHLTRRPGIYKMLDEHGKILYIGKAKNLKNRVSSYFRSQSASPKQQAMVAKIASIEVTVTHTEGEALLLESQLIKRHKPRYNICLRDDKSYPYVFISSDQNFPQISFHRGAKKRKGQYFGPYPSAGAVKETLKLLQKIFPVRQCEDSYYNNRSRPCLQYQIERCTAPCVGLVSREKYREDVDNTVLFLQGKGNELIDRLIGKMEKASANLEFEQAATIRDQIARLRSVLQKNFVHGEKGDVDIIACATKAGVACIQVFFIRNGQNLGNKLYFPKMTEEHEAGGILQAFIAQYYLDRQPPYELIVSHPLAESALLGEVLAQQAGHSVTISTNVRGERQKWLQMAATNADNSLLSKLSDKQGIYARFLSLQEELGCDELPKRLECFDISHTQGQQTVASCVVFDREGPVKSAYRRFNIEGVTAGDDYAAIHQAVYRRFKRMKQGEHQAPDVLLIDGGKGQVHEAQKALAELELNNVMIVGVSKGPDRKAGMEKIILADQQQPLDVSSGASALLLIQHIRDEAHRFAITGHRQRRAKAKKTSILEGIAGLGPKRRQILLKQFGGLQGVSSAGVDALASVDGISRQLAQRIYDTFHYQDGS</sequence>
<name>A0AAU7NZZ5_9GAMM</name>
<dbReference type="Gene3D" id="1.10.150.20">
    <property type="entry name" value="5' to 3' exonuclease, C-terminal subdomain"/>
    <property type="match status" value="1"/>
</dbReference>
<dbReference type="GO" id="GO:0009381">
    <property type="term" value="F:excinuclease ABC activity"/>
    <property type="evidence" value="ECO:0007669"/>
    <property type="project" value="UniProtKB-UniRule"/>
</dbReference>
<dbReference type="InterPro" id="IPR010994">
    <property type="entry name" value="RuvA_2-like"/>
</dbReference>
<dbReference type="InterPro" id="IPR001943">
    <property type="entry name" value="UVR_dom"/>
</dbReference>
<dbReference type="FunFam" id="3.30.420.340:FF:000001">
    <property type="entry name" value="UvrABC system protein C"/>
    <property type="match status" value="1"/>
</dbReference>
<dbReference type="Proteomes" id="UP001225378">
    <property type="component" value="Chromosome"/>
</dbReference>
<dbReference type="GO" id="GO:0005737">
    <property type="term" value="C:cytoplasm"/>
    <property type="evidence" value="ECO:0007669"/>
    <property type="project" value="UniProtKB-SubCell"/>
</dbReference>
<dbReference type="PANTHER" id="PTHR30562">
    <property type="entry name" value="UVRC/OXIDOREDUCTASE"/>
    <property type="match status" value="1"/>
</dbReference>
<dbReference type="NCBIfam" id="NF001824">
    <property type="entry name" value="PRK00558.1-5"/>
    <property type="match status" value="1"/>
</dbReference>
<dbReference type="PROSITE" id="PS50165">
    <property type="entry name" value="UVRC"/>
    <property type="match status" value="1"/>
</dbReference>
<evidence type="ECO:0000259" key="8">
    <source>
        <dbReference type="PROSITE" id="PS50151"/>
    </source>
</evidence>
<keyword evidence="12" id="KW-1185">Reference proteome</keyword>
<dbReference type="GO" id="GO:0009432">
    <property type="term" value="P:SOS response"/>
    <property type="evidence" value="ECO:0007669"/>
    <property type="project" value="UniProtKB-UniRule"/>
</dbReference>
<dbReference type="InterPro" id="IPR038476">
    <property type="entry name" value="UvrC_RNase_H_dom_sf"/>
</dbReference>
<organism evidence="11 12">
    <name type="scientific">Methylomarinum roseum</name>
    <dbReference type="NCBI Taxonomy" id="3067653"/>
    <lineage>
        <taxon>Bacteria</taxon>
        <taxon>Pseudomonadati</taxon>
        <taxon>Pseudomonadota</taxon>
        <taxon>Gammaproteobacteria</taxon>
        <taxon>Methylococcales</taxon>
        <taxon>Methylococcaceae</taxon>
        <taxon>Methylomarinum</taxon>
    </lineage>
</organism>
<keyword evidence="2 7" id="KW-0227">DNA damage</keyword>
<dbReference type="CDD" id="cd10434">
    <property type="entry name" value="GIY-YIG_UvrC_Cho"/>
    <property type="match status" value="1"/>
</dbReference>
<dbReference type="KEGG" id="mech:Q9L42_010685"/>
<dbReference type="GO" id="GO:0006289">
    <property type="term" value="P:nucleotide-excision repair"/>
    <property type="evidence" value="ECO:0007669"/>
    <property type="project" value="UniProtKB-UniRule"/>
</dbReference>
<feature type="domain" description="UvrC family homology region profile" evidence="10">
    <location>
        <begin position="259"/>
        <end position="482"/>
    </location>
</feature>
<dbReference type="FunFam" id="4.10.860.10:FF:000002">
    <property type="entry name" value="UvrABC system protein C"/>
    <property type="match status" value="1"/>
</dbReference>
<evidence type="ECO:0000256" key="1">
    <source>
        <dbReference type="ARBA" id="ARBA00022490"/>
    </source>
</evidence>
<evidence type="ECO:0000313" key="11">
    <source>
        <dbReference type="EMBL" id="XBS22567.1"/>
    </source>
</evidence>
<dbReference type="Pfam" id="PF01541">
    <property type="entry name" value="GIY-YIG"/>
    <property type="match status" value="1"/>
</dbReference>
<evidence type="ECO:0000256" key="6">
    <source>
        <dbReference type="ARBA" id="ARBA00023236"/>
    </source>
</evidence>
<evidence type="ECO:0000256" key="2">
    <source>
        <dbReference type="ARBA" id="ARBA00022763"/>
    </source>
</evidence>
<dbReference type="EMBL" id="CP157743">
    <property type="protein sequence ID" value="XBS22567.1"/>
    <property type="molecule type" value="Genomic_DNA"/>
</dbReference>
<comment type="subcellular location">
    <subcellularLocation>
        <location evidence="7">Cytoplasm</location>
    </subcellularLocation>
</comment>
<accession>A0AAU7NZZ5</accession>
<dbReference type="SUPFAM" id="SSF82771">
    <property type="entry name" value="GIY-YIG endonuclease"/>
    <property type="match status" value="1"/>
</dbReference>
<dbReference type="Pfam" id="PF14520">
    <property type="entry name" value="HHH_5"/>
    <property type="match status" value="1"/>
</dbReference>
<dbReference type="InterPro" id="IPR035901">
    <property type="entry name" value="GIY-YIG_endonuc_sf"/>
</dbReference>
<feature type="domain" description="UVR" evidence="8">
    <location>
        <begin position="209"/>
        <end position="244"/>
    </location>
</feature>
<reference evidence="11 12" key="1">
    <citation type="journal article" date="2024" name="Microbiology">
        <title>Methylomarinum rosea sp. nov., a novel halophilic methanotrophic bacterium from the hypersaline Lake Elton.</title>
        <authorList>
            <person name="Suleimanov R.Z."/>
            <person name="Oshkin I.Y."/>
            <person name="Danilova O.V."/>
            <person name="Suzina N.E."/>
            <person name="Dedysh S.N."/>
        </authorList>
    </citation>
    <scope>NUCLEOTIDE SEQUENCE [LARGE SCALE GENOMIC DNA]</scope>
    <source>
        <strain evidence="11 12">Ch1-1</strain>
    </source>
</reference>
<feature type="domain" description="GIY-YIG" evidence="9">
    <location>
        <begin position="21"/>
        <end position="99"/>
    </location>
</feature>
<dbReference type="AlphaFoldDB" id="A0AAU7NZZ5"/>
<dbReference type="Gene3D" id="3.40.1440.10">
    <property type="entry name" value="GIY-YIG endonuclease"/>
    <property type="match status" value="1"/>
</dbReference>
<comment type="similarity">
    <text evidence="7">Belongs to the UvrC family.</text>
</comment>
<dbReference type="SUPFAM" id="SSF46600">
    <property type="entry name" value="C-terminal UvrC-binding domain of UvrB"/>
    <property type="match status" value="1"/>
</dbReference>
<dbReference type="GO" id="GO:0009380">
    <property type="term" value="C:excinuclease repair complex"/>
    <property type="evidence" value="ECO:0007669"/>
    <property type="project" value="InterPro"/>
</dbReference>
<evidence type="ECO:0000259" key="10">
    <source>
        <dbReference type="PROSITE" id="PS50165"/>
    </source>
</evidence>
<dbReference type="PANTHER" id="PTHR30562:SF1">
    <property type="entry name" value="UVRABC SYSTEM PROTEIN C"/>
    <property type="match status" value="1"/>
</dbReference>
<comment type="subunit">
    <text evidence="7">Interacts with UvrB in an incision complex.</text>
</comment>
<dbReference type="Gene3D" id="3.30.420.340">
    <property type="entry name" value="UvrC, RNAse H endonuclease domain"/>
    <property type="match status" value="1"/>
</dbReference>
<dbReference type="GO" id="GO:0003677">
    <property type="term" value="F:DNA binding"/>
    <property type="evidence" value="ECO:0007669"/>
    <property type="project" value="UniProtKB-UniRule"/>
</dbReference>
<dbReference type="InterPro" id="IPR000305">
    <property type="entry name" value="GIY-YIG_endonuc"/>
</dbReference>
<dbReference type="InterPro" id="IPR036876">
    <property type="entry name" value="UVR_dom_sf"/>
</dbReference>
<keyword evidence="6 7" id="KW-0742">SOS response</keyword>
<dbReference type="PROSITE" id="PS50164">
    <property type="entry name" value="GIY_YIG"/>
    <property type="match status" value="1"/>
</dbReference>
<dbReference type="SUPFAM" id="SSF47781">
    <property type="entry name" value="RuvA domain 2-like"/>
    <property type="match status" value="1"/>
</dbReference>
<gene>
    <name evidence="7 11" type="primary">uvrC</name>
    <name evidence="11" type="ORF">Q9L42_010685</name>
</gene>
<dbReference type="InterPro" id="IPR047296">
    <property type="entry name" value="GIY-YIG_UvrC_Cho"/>
</dbReference>
<dbReference type="RefSeq" id="WP_305910231.1">
    <property type="nucleotide sequence ID" value="NZ_CP157743.1"/>
</dbReference>
<dbReference type="HAMAP" id="MF_00203">
    <property type="entry name" value="UvrC"/>
    <property type="match status" value="1"/>
</dbReference>
<evidence type="ECO:0000259" key="9">
    <source>
        <dbReference type="PROSITE" id="PS50164"/>
    </source>
</evidence>